<sequence>MNRLSSRLVLSHVLVAVLGALATFLIVRQLAPALFDETLRRTQTGGPRGPGSGPGPNAGLREQFATAVDQALLTGALIGAGVAALVGILAAWRLIRPLGSLRRATRQIAEGRYDTTVAVPKEAELADLANDVNSLGRSLAETEARRVRLLGEVAHELRTPLTVIDGYVEGMLDQVLPTDAGSLGQVLDESRRLRRLADDLSALSRAEEGRLELKRGTADVRPVVAAAAERLRPQAQDAGLTLRVDCGAVPLVADIDADRISQVVTNLVGNAIRATPAGGSVAVACTGADAWVVLEVADTGEGLAPADLDRVFERFYRVPGRAGAGQDSGTGIGLTISREIIRGHGGDLVAASAGPGAGAVFTARLPRIAGASGPAVPATA</sequence>
<dbReference type="SUPFAM" id="SSF55874">
    <property type="entry name" value="ATPase domain of HSP90 chaperone/DNA topoisomerase II/histidine kinase"/>
    <property type="match status" value="1"/>
</dbReference>
<dbReference type="Pfam" id="PF00672">
    <property type="entry name" value="HAMP"/>
    <property type="match status" value="1"/>
</dbReference>
<dbReference type="SMART" id="SM00388">
    <property type="entry name" value="HisKA"/>
    <property type="match status" value="1"/>
</dbReference>
<evidence type="ECO:0000256" key="11">
    <source>
        <dbReference type="SAM" id="MobiDB-lite"/>
    </source>
</evidence>
<evidence type="ECO:0000256" key="4">
    <source>
        <dbReference type="ARBA" id="ARBA00022553"/>
    </source>
</evidence>
<dbReference type="Proteomes" id="UP001431656">
    <property type="component" value="Chromosome"/>
</dbReference>
<dbReference type="InterPro" id="IPR036890">
    <property type="entry name" value="HATPase_C_sf"/>
</dbReference>
<dbReference type="SUPFAM" id="SSF158472">
    <property type="entry name" value="HAMP domain-like"/>
    <property type="match status" value="1"/>
</dbReference>
<dbReference type="InterPro" id="IPR005467">
    <property type="entry name" value="His_kinase_dom"/>
</dbReference>
<dbReference type="SMART" id="SM00304">
    <property type="entry name" value="HAMP"/>
    <property type="match status" value="1"/>
</dbReference>
<evidence type="ECO:0000313" key="15">
    <source>
        <dbReference type="EMBL" id="BEH02310.1"/>
    </source>
</evidence>
<dbReference type="PROSITE" id="PS50885">
    <property type="entry name" value="HAMP"/>
    <property type="match status" value="1"/>
</dbReference>
<dbReference type="Gene3D" id="3.30.565.10">
    <property type="entry name" value="Histidine kinase-like ATPase, C-terminal domain"/>
    <property type="match status" value="1"/>
</dbReference>
<keyword evidence="4" id="KW-0597">Phosphoprotein</keyword>
<dbReference type="PROSITE" id="PS50109">
    <property type="entry name" value="HIS_KIN"/>
    <property type="match status" value="1"/>
</dbReference>
<dbReference type="Pfam" id="PF02518">
    <property type="entry name" value="HATPase_c"/>
    <property type="match status" value="1"/>
</dbReference>
<feature type="domain" description="HAMP" evidence="14">
    <location>
        <begin position="92"/>
        <end position="144"/>
    </location>
</feature>
<dbReference type="CDD" id="cd00082">
    <property type="entry name" value="HisKA"/>
    <property type="match status" value="1"/>
</dbReference>
<keyword evidence="8 12" id="KW-1133">Transmembrane helix</keyword>
<name>A0AAN0KIA8_9ACTN</name>
<evidence type="ECO:0000256" key="3">
    <source>
        <dbReference type="ARBA" id="ARBA00012438"/>
    </source>
</evidence>
<evidence type="ECO:0000256" key="5">
    <source>
        <dbReference type="ARBA" id="ARBA00022679"/>
    </source>
</evidence>
<dbReference type="SUPFAM" id="SSF47384">
    <property type="entry name" value="Homodimeric domain of signal transducing histidine kinase"/>
    <property type="match status" value="1"/>
</dbReference>
<dbReference type="AlphaFoldDB" id="A0AAN0KIA8"/>
<evidence type="ECO:0000256" key="2">
    <source>
        <dbReference type="ARBA" id="ARBA00004236"/>
    </source>
</evidence>
<comment type="subcellular location">
    <subcellularLocation>
        <location evidence="2">Cell membrane</location>
    </subcellularLocation>
</comment>
<dbReference type="EMBL" id="AP028056">
    <property type="protein sequence ID" value="BEH02310.1"/>
    <property type="molecule type" value="Genomic_DNA"/>
</dbReference>
<dbReference type="InterPro" id="IPR003660">
    <property type="entry name" value="HAMP_dom"/>
</dbReference>
<keyword evidence="15" id="KW-0067">ATP-binding</keyword>
<keyword evidence="15" id="KW-0547">Nucleotide-binding</keyword>
<dbReference type="Pfam" id="PF00512">
    <property type="entry name" value="HisKA"/>
    <property type="match status" value="1"/>
</dbReference>
<evidence type="ECO:0000259" key="13">
    <source>
        <dbReference type="PROSITE" id="PS50109"/>
    </source>
</evidence>
<comment type="catalytic activity">
    <reaction evidence="1">
        <text>ATP + protein L-histidine = ADP + protein N-phospho-L-histidine.</text>
        <dbReference type="EC" id="2.7.13.3"/>
    </reaction>
</comment>
<dbReference type="Gene3D" id="1.10.287.130">
    <property type="match status" value="1"/>
</dbReference>
<keyword evidence="16" id="KW-1185">Reference proteome</keyword>
<feature type="region of interest" description="Disordered" evidence="11">
    <location>
        <begin position="41"/>
        <end position="60"/>
    </location>
</feature>
<dbReference type="GO" id="GO:0000155">
    <property type="term" value="F:phosphorelay sensor kinase activity"/>
    <property type="evidence" value="ECO:0007669"/>
    <property type="project" value="InterPro"/>
</dbReference>
<protein>
    <recommendedName>
        <fullName evidence="3">histidine kinase</fullName>
        <ecNumber evidence="3">2.7.13.3</ecNumber>
    </recommendedName>
</protein>
<dbReference type="PANTHER" id="PTHR45436">
    <property type="entry name" value="SENSOR HISTIDINE KINASE YKOH"/>
    <property type="match status" value="1"/>
</dbReference>
<evidence type="ECO:0000256" key="7">
    <source>
        <dbReference type="ARBA" id="ARBA00022777"/>
    </source>
</evidence>
<evidence type="ECO:0000256" key="12">
    <source>
        <dbReference type="SAM" id="Phobius"/>
    </source>
</evidence>
<accession>A0AAN0KIA8</accession>
<dbReference type="CDD" id="cd00075">
    <property type="entry name" value="HATPase"/>
    <property type="match status" value="1"/>
</dbReference>
<dbReference type="PRINTS" id="PR00344">
    <property type="entry name" value="BCTRLSENSOR"/>
</dbReference>
<dbReference type="KEGG" id="broo:brsh051_15910"/>
<feature type="compositionally biased region" description="Gly residues" evidence="11">
    <location>
        <begin position="46"/>
        <end position="56"/>
    </location>
</feature>
<dbReference type="PANTHER" id="PTHR45436:SF5">
    <property type="entry name" value="SENSOR HISTIDINE KINASE TRCS"/>
    <property type="match status" value="1"/>
</dbReference>
<evidence type="ECO:0000256" key="10">
    <source>
        <dbReference type="ARBA" id="ARBA00023136"/>
    </source>
</evidence>
<evidence type="ECO:0000256" key="8">
    <source>
        <dbReference type="ARBA" id="ARBA00022989"/>
    </source>
</evidence>
<evidence type="ECO:0000256" key="1">
    <source>
        <dbReference type="ARBA" id="ARBA00000085"/>
    </source>
</evidence>
<dbReference type="GO" id="GO:0005524">
    <property type="term" value="F:ATP binding"/>
    <property type="evidence" value="ECO:0007669"/>
    <property type="project" value="UniProtKB-KW"/>
</dbReference>
<keyword evidence="7" id="KW-0418">Kinase</keyword>
<keyword evidence="6 12" id="KW-0812">Transmembrane</keyword>
<dbReference type="InterPro" id="IPR003661">
    <property type="entry name" value="HisK_dim/P_dom"/>
</dbReference>
<evidence type="ECO:0000256" key="6">
    <source>
        <dbReference type="ARBA" id="ARBA00022692"/>
    </source>
</evidence>
<keyword evidence="9" id="KW-0902">Two-component regulatory system</keyword>
<dbReference type="InterPro" id="IPR036097">
    <property type="entry name" value="HisK_dim/P_sf"/>
</dbReference>
<dbReference type="GO" id="GO:0005886">
    <property type="term" value="C:plasma membrane"/>
    <property type="evidence" value="ECO:0007669"/>
    <property type="project" value="UniProtKB-SubCell"/>
</dbReference>
<dbReference type="InterPro" id="IPR004358">
    <property type="entry name" value="Sig_transdc_His_kin-like_C"/>
</dbReference>
<evidence type="ECO:0000313" key="16">
    <source>
        <dbReference type="Proteomes" id="UP001431656"/>
    </source>
</evidence>
<keyword evidence="10 12" id="KW-0472">Membrane</keyword>
<proteinExistence type="predicted"/>
<evidence type="ECO:0000259" key="14">
    <source>
        <dbReference type="PROSITE" id="PS50885"/>
    </source>
</evidence>
<organism evidence="15 16">
    <name type="scientific">Brooklawnia propionicigenes</name>
    <dbReference type="NCBI Taxonomy" id="3041175"/>
    <lineage>
        <taxon>Bacteria</taxon>
        <taxon>Bacillati</taxon>
        <taxon>Actinomycetota</taxon>
        <taxon>Actinomycetes</taxon>
        <taxon>Propionibacteriales</taxon>
        <taxon>Propionibacteriaceae</taxon>
        <taxon>Brooklawnia</taxon>
    </lineage>
</organism>
<dbReference type="Gene3D" id="6.10.340.10">
    <property type="match status" value="1"/>
</dbReference>
<dbReference type="SMART" id="SM00387">
    <property type="entry name" value="HATPase_c"/>
    <property type="match status" value="1"/>
</dbReference>
<dbReference type="EC" id="2.7.13.3" evidence="3"/>
<gene>
    <name evidence="15" type="ORF">brsh051_15910</name>
</gene>
<feature type="domain" description="Histidine kinase" evidence="13">
    <location>
        <begin position="152"/>
        <end position="369"/>
    </location>
</feature>
<dbReference type="RefSeq" id="WP_286263826.1">
    <property type="nucleotide sequence ID" value="NZ_AP028056.1"/>
</dbReference>
<dbReference type="InterPro" id="IPR050428">
    <property type="entry name" value="TCS_sensor_his_kinase"/>
</dbReference>
<evidence type="ECO:0000256" key="9">
    <source>
        <dbReference type="ARBA" id="ARBA00023012"/>
    </source>
</evidence>
<keyword evidence="5" id="KW-0808">Transferase</keyword>
<feature type="transmembrane region" description="Helical" evidence="12">
    <location>
        <begin position="71"/>
        <end position="95"/>
    </location>
</feature>
<dbReference type="CDD" id="cd06225">
    <property type="entry name" value="HAMP"/>
    <property type="match status" value="1"/>
</dbReference>
<dbReference type="FunFam" id="3.30.565.10:FF:000006">
    <property type="entry name" value="Sensor histidine kinase WalK"/>
    <property type="match status" value="1"/>
</dbReference>
<reference evidence="15" key="1">
    <citation type="journal article" date="2024" name="Int. J. Syst. Evol. Microbiol.">
        <title>Brooklawnia propionicigenes sp. nov., a facultatively anaerobic, propionate-producing bacterium isolated from a methanogenic reactor treating waste from cattle farms.</title>
        <authorList>
            <person name="Akita Y."/>
            <person name="Ueki A."/>
            <person name="Tonouchi A."/>
            <person name="Sugawara Y."/>
            <person name="Honma S."/>
            <person name="Kaku N."/>
            <person name="Ueki K."/>
        </authorList>
    </citation>
    <scope>NUCLEOTIDE SEQUENCE</scope>
    <source>
        <strain evidence="15">SH051</strain>
    </source>
</reference>
<dbReference type="InterPro" id="IPR003594">
    <property type="entry name" value="HATPase_dom"/>
</dbReference>